<name>A0A6P8ZXP8_THRPL</name>
<keyword evidence="4" id="KW-0597">Phosphoprotein</keyword>
<reference evidence="12" key="1">
    <citation type="submission" date="2025-08" db="UniProtKB">
        <authorList>
            <consortium name="RefSeq"/>
        </authorList>
    </citation>
    <scope>IDENTIFICATION</scope>
    <source>
        <tissue evidence="12">Total insect</tissue>
    </source>
</reference>
<keyword evidence="6 7" id="KW-0206">Cytoskeleton</keyword>
<dbReference type="GO" id="GO:2000601">
    <property type="term" value="P:positive regulation of Arp2/3 complex-mediated actin nucleation"/>
    <property type="evidence" value="ECO:0007669"/>
    <property type="project" value="TreeGrafter"/>
</dbReference>
<proteinExistence type="inferred from homology"/>
<accession>A0A6P8ZXP8</accession>
<feature type="domain" description="WH2" evidence="10">
    <location>
        <begin position="569"/>
        <end position="586"/>
    </location>
</feature>
<feature type="region of interest" description="Disordered" evidence="9">
    <location>
        <begin position="364"/>
        <end position="555"/>
    </location>
</feature>
<evidence type="ECO:0000256" key="4">
    <source>
        <dbReference type="ARBA" id="ARBA00022553"/>
    </source>
</evidence>
<dbReference type="PANTHER" id="PTHR12902:SF1">
    <property type="entry name" value="WISKOTT-ALDRICH SYNDROME PROTEIN FAMILY MEMBER"/>
    <property type="match status" value="1"/>
</dbReference>
<feature type="region of interest" description="Disordered" evidence="9">
    <location>
        <begin position="615"/>
        <end position="638"/>
    </location>
</feature>
<dbReference type="CTD" id="34519"/>
<feature type="region of interest" description="Disordered" evidence="9">
    <location>
        <begin position="174"/>
        <end position="214"/>
    </location>
</feature>
<dbReference type="GO" id="GO:0005856">
    <property type="term" value="C:cytoskeleton"/>
    <property type="evidence" value="ECO:0007669"/>
    <property type="project" value="UniProtKB-SubCell"/>
</dbReference>
<comment type="subcellular location">
    <subcellularLocation>
        <location evidence="1 7">Cytoplasm</location>
        <location evidence="1 7">Cytoskeleton</location>
    </subcellularLocation>
</comment>
<comment type="similarity">
    <text evidence="2 7">Belongs to the SCAR/WAVE family.</text>
</comment>
<comment type="function">
    <text evidence="7">Downstream effector molecule involved in the transmission of signals from tyrosine kinase receptors and small GTPases to the actin cytoskeleton. Promotes formation of actin filaments. Part of the WAVE complex that regulates lamellipodia formation. The WAVE complex regulates actin filament reorganization via its interaction with the Arp2/3 complex.</text>
</comment>
<dbReference type="GO" id="GO:0034237">
    <property type="term" value="F:protein kinase A regulatory subunit binding"/>
    <property type="evidence" value="ECO:0007669"/>
    <property type="project" value="TreeGrafter"/>
</dbReference>
<organism evidence="12">
    <name type="scientific">Thrips palmi</name>
    <name type="common">Melon thrips</name>
    <dbReference type="NCBI Taxonomy" id="161013"/>
    <lineage>
        <taxon>Eukaryota</taxon>
        <taxon>Metazoa</taxon>
        <taxon>Ecdysozoa</taxon>
        <taxon>Arthropoda</taxon>
        <taxon>Hexapoda</taxon>
        <taxon>Insecta</taxon>
        <taxon>Pterygota</taxon>
        <taxon>Neoptera</taxon>
        <taxon>Paraneoptera</taxon>
        <taxon>Thysanoptera</taxon>
        <taxon>Terebrantia</taxon>
        <taxon>Thripoidea</taxon>
        <taxon>Thripidae</taxon>
        <taxon>Thrips</taxon>
    </lineage>
</organism>
<dbReference type="Gene3D" id="1.20.5.340">
    <property type="match status" value="1"/>
</dbReference>
<feature type="compositionally biased region" description="Low complexity" evidence="9">
    <location>
        <begin position="431"/>
        <end position="444"/>
    </location>
</feature>
<feature type="compositionally biased region" description="Low complexity" evidence="9">
    <location>
        <begin position="295"/>
        <end position="316"/>
    </location>
</feature>
<gene>
    <name evidence="12" type="primary">LOC117650501</name>
</gene>
<dbReference type="Gene3D" id="6.10.280.150">
    <property type="match status" value="2"/>
</dbReference>
<dbReference type="GO" id="GO:0031209">
    <property type="term" value="C:SCAR complex"/>
    <property type="evidence" value="ECO:0007669"/>
    <property type="project" value="TreeGrafter"/>
</dbReference>
<dbReference type="RefSeq" id="XP_034249864.1">
    <property type="nucleotide sequence ID" value="XM_034393973.1"/>
</dbReference>
<evidence type="ECO:0000313" key="11">
    <source>
        <dbReference type="Proteomes" id="UP000515158"/>
    </source>
</evidence>
<feature type="compositionally biased region" description="Low complexity" evidence="9">
    <location>
        <begin position="265"/>
        <end position="287"/>
    </location>
</feature>
<evidence type="ECO:0000313" key="12">
    <source>
        <dbReference type="RefSeq" id="XP_034249864.1"/>
    </source>
</evidence>
<comment type="subunit">
    <text evidence="7">Binds actin and the Arp2/3 complex.</text>
</comment>
<dbReference type="AlphaFoldDB" id="A0A6P8ZXP8"/>
<dbReference type="FunFam" id="1.20.5.340:FF:000012">
    <property type="entry name" value="Wiskott-Aldrich syndrome protein family member 1"/>
    <property type="match status" value="1"/>
</dbReference>
<evidence type="ECO:0000259" key="10">
    <source>
        <dbReference type="PROSITE" id="PS51082"/>
    </source>
</evidence>
<keyword evidence="5 7" id="KW-0009">Actin-binding</keyword>
<dbReference type="GeneID" id="117650501"/>
<feature type="compositionally biased region" description="Pro residues" evidence="9">
    <location>
        <begin position="487"/>
        <end position="515"/>
    </location>
</feature>
<feature type="compositionally biased region" description="Polar residues" evidence="9">
    <location>
        <begin position="328"/>
        <end position="338"/>
    </location>
</feature>
<feature type="compositionally biased region" description="Basic and acidic residues" evidence="9">
    <location>
        <begin position="473"/>
        <end position="483"/>
    </location>
</feature>
<dbReference type="GO" id="GO:0003779">
    <property type="term" value="F:actin binding"/>
    <property type="evidence" value="ECO:0007669"/>
    <property type="project" value="UniProtKB-UniRule"/>
</dbReference>
<evidence type="ECO:0000256" key="3">
    <source>
        <dbReference type="ARBA" id="ARBA00022490"/>
    </source>
</evidence>
<feature type="compositionally biased region" description="Basic residues" evidence="9">
    <location>
        <begin position="192"/>
        <end position="202"/>
    </location>
</feature>
<keyword evidence="11" id="KW-1185">Reference proteome</keyword>
<keyword evidence="3 7" id="KW-0963">Cytoplasm</keyword>
<dbReference type="GO" id="GO:0030036">
    <property type="term" value="P:actin cytoskeleton organization"/>
    <property type="evidence" value="ECO:0007669"/>
    <property type="project" value="UniProtKB-UniRule"/>
</dbReference>
<feature type="compositionally biased region" description="Acidic residues" evidence="9">
    <location>
        <begin position="616"/>
        <end position="632"/>
    </location>
</feature>
<protein>
    <recommendedName>
        <fullName evidence="7">Wiskott-Aldrich syndrome protein family member</fullName>
        <shortName evidence="7">WASP family protein member</shortName>
    </recommendedName>
</protein>
<sequence>MPLPKRMVEPVLVSRNTIPDGLTLPSELEAATNGTLANIIRQLSSLSRHAEDLFGELEREAHNLQDRSNSLQARIDKLAIKVTQLDSNVEEVSLQDIHMRKAFKSTVVFDQQVVSRDTMPTAMLETYQQCDKPPPLRKLNPYRDDGKDGLKFYTDPNYFFDLWRQEMLKDTERMMHDRGKKPHRPRNEGGGGRHKKRVRQPHNTRERQKQLAVGHGEYIMPQNVHYRTPQPVQHPDEALLVMDSRPPRPNSIEVRSNYPDHADGHYSPQPSIHSQQSQYGQTSQYGQPVGQHYSQTQQYASQHMQQQLAQQGQIGQMNASQPPAPLSPSDTSHYKSNYAGSYEDSGYYGTDAYTSPNSSIYGRSAAARANSQRPSQPPPAPPSANNSSNSTPTGTSATNTPTRGRSMSAGRDTLPPPPPPPTEVTTNGPVSGSAALPGLPGLPSHLLNRTNSASGSRSGSPHSTPTPTPPRQLSRDETPEPLHNDMLPPPPLPPIADMPPAAAPPPPPPPPPLPSALPNGLGKAPGSTSPPLTINGDVGKSPNKQTSPPKMGDQVAARKVHNIGPVCDTRNDLLKAIRDGIKLRKVEKIEQKEVERVNALHDVASILARRVAVEFSDSDSASESEYDSDGWVEQETSA</sequence>
<feature type="region of interest" description="Disordered" evidence="9">
    <location>
        <begin position="241"/>
        <end position="338"/>
    </location>
</feature>
<dbReference type="OrthoDB" id="1060785at2759"/>
<dbReference type="PROSITE" id="PS51082">
    <property type="entry name" value="WH2"/>
    <property type="match status" value="1"/>
</dbReference>
<evidence type="ECO:0000256" key="2">
    <source>
        <dbReference type="ARBA" id="ARBA00006993"/>
    </source>
</evidence>
<evidence type="ECO:0000256" key="7">
    <source>
        <dbReference type="RuleBase" id="RU367034"/>
    </source>
</evidence>
<keyword evidence="8" id="KW-0175">Coiled coil</keyword>
<evidence type="ECO:0000256" key="9">
    <source>
        <dbReference type="SAM" id="MobiDB-lite"/>
    </source>
</evidence>
<dbReference type="SMART" id="SM00246">
    <property type="entry name" value="WH2"/>
    <property type="match status" value="1"/>
</dbReference>
<dbReference type="InterPro" id="IPR003124">
    <property type="entry name" value="WH2_dom"/>
</dbReference>
<feature type="coiled-coil region" evidence="8">
    <location>
        <begin position="47"/>
        <end position="81"/>
    </location>
</feature>
<evidence type="ECO:0000256" key="6">
    <source>
        <dbReference type="ARBA" id="ARBA00023212"/>
    </source>
</evidence>
<dbReference type="Proteomes" id="UP000515158">
    <property type="component" value="Unplaced"/>
</dbReference>
<dbReference type="GO" id="GO:0071933">
    <property type="term" value="F:Arp2/3 complex binding"/>
    <property type="evidence" value="ECO:0007669"/>
    <property type="project" value="TreeGrafter"/>
</dbReference>
<evidence type="ECO:0000256" key="1">
    <source>
        <dbReference type="ARBA" id="ARBA00004245"/>
    </source>
</evidence>
<dbReference type="PANTHER" id="PTHR12902">
    <property type="entry name" value="WASP-1"/>
    <property type="match status" value="1"/>
</dbReference>
<evidence type="ECO:0000256" key="5">
    <source>
        <dbReference type="ARBA" id="ARBA00023203"/>
    </source>
</evidence>
<feature type="compositionally biased region" description="Low complexity" evidence="9">
    <location>
        <begin position="383"/>
        <end position="404"/>
    </location>
</feature>
<feature type="compositionally biased region" description="Low complexity" evidence="9">
    <location>
        <begin position="454"/>
        <end position="463"/>
    </location>
</feature>
<evidence type="ECO:0000256" key="8">
    <source>
        <dbReference type="SAM" id="Coils"/>
    </source>
</evidence>
<dbReference type="InterPro" id="IPR028288">
    <property type="entry name" value="SCAR/WAVE_fam"/>
</dbReference>